<proteinExistence type="predicted"/>
<reference evidence="2 3" key="1">
    <citation type="submission" date="2020-05" db="EMBL/GenBank/DDBJ databases">
        <title>Whole genome shotgun sequence of Streptomyces microflavus NBRC 13062.</title>
        <authorList>
            <person name="Komaki H."/>
            <person name="Tamura T."/>
        </authorList>
    </citation>
    <scope>NUCLEOTIDE SEQUENCE [LARGE SCALE GENOMIC DNA]</scope>
    <source>
        <strain evidence="2 3">NBRC 13062</strain>
    </source>
</reference>
<dbReference type="Proteomes" id="UP000498740">
    <property type="component" value="Unassembled WGS sequence"/>
</dbReference>
<comment type="caution">
    <text evidence="2">The sequence shown here is derived from an EMBL/GenBank/DDBJ whole genome shotgun (WGS) entry which is preliminary data.</text>
</comment>
<sequence length="59" mass="6244">MSWAWLDLTVASNHTDGSAPTLPVIGDPGAPDSVTKPYASACRETGPTPEKKERHHDSG</sequence>
<name>A0A7J0D3T7_STRMI</name>
<gene>
    <name evidence="2" type="ORF">Smic_79490</name>
</gene>
<feature type="region of interest" description="Disordered" evidence="1">
    <location>
        <begin position="13"/>
        <end position="59"/>
    </location>
</feature>
<protein>
    <submittedName>
        <fullName evidence="2">Uncharacterized protein</fullName>
    </submittedName>
</protein>
<evidence type="ECO:0000313" key="2">
    <source>
        <dbReference type="EMBL" id="GFN09393.1"/>
    </source>
</evidence>
<evidence type="ECO:0000256" key="1">
    <source>
        <dbReference type="SAM" id="MobiDB-lite"/>
    </source>
</evidence>
<accession>A0A7J0D3T7</accession>
<dbReference type="EMBL" id="BLWD01000002">
    <property type="protein sequence ID" value="GFN09393.1"/>
    <property type="molecule type" value="Genomic_DNA"/>
</dbReference>
<organism evidence="2 3">
    <name type="scientific">Streptomyces microflavus</name>
    <name type="common">Streptomyces lipmanii</name>
    <dbReference type="NCBI Taxonomy" id="1919"/>
    <lineage>
        <taxon>Bacteria</taxon>
        <taxon>Bacillati</taxon>
        <taxon>Actinomycetota</taxon>
        <taxon>Actinomycetes</taxon>
        <taxon>Kitasatosporales</taxon>
        <taxon>Streptomycetaceae</taxon>
        <taxon>Streptomyces</taxon>
    </lineage>
</organism>
<evidence type="ECO:0000313" key="3">
    <source>
        <dbReference type="Proteomes" id="UP000498740"/>
    </source>
</evidence>
<dbReference type="AlphaFoldDB" id="A0A7J0D3T7"/>
<feature type="compositionally biased region" description="Basic and acidic residues" evidence="1">
    <location>
        <begin position="49"/>
        <end position="59"/>
    </location>
</feature>